<keyword evidence="2" id="KW-1185">Reference proteome</keyword>
<dbReference type="RefSeq" id="WP_005631053.1">
    <property type="nucleotide sequence ID" value="NZ_AMRA01000110.1"/>
</dbReference>
<reference evidence="1 2" key="1">
    <citation type="journal article" date="2012" name="J. Bacteriol.">
        <title>Genome sequence of Mycobacterium hassiacum DSM 44199, a rare source of heat-stable mycobacterial proteins.</title>
        <authorList>
            <person name="Tiago I."/>
            <person name="Maranha A."/>
            <person name="Mendes V."/>
            <person name="Alarico S."/>
            <person name="Moynihan P.J."/>
            <person name="Clarke A.J."/>
            <person name="Macedo-Ribeiro S."/>
            <person name="Pereira P.J."/>
            <person name="Empadinhas N."/>
        </authorList>
    </citation>
    <scope>NUCLEOTIDE SEQUENCE [LARGE SCALE GENOMIC DNA]</scope>
    <source>
        <strain evidence="2">DSM 44199 / CIP 105218 / JCM 12690 / 3849</strain>
    </source>
</reference>
<evidence type="ECO:0000313" key="2">
    <source>
        <dbReference type="Proteomes" id="UP000006265"/>
    </source>
</evidence>
<gene>
    <name evidence="1" type="ORF">C731_4128</name>
</gene>
<dbReference type="PATRIC" id="fig|1122247.3.peg.3959"/>
<name>K5B7G6_MYCHD</name>
<accession>K5B7G6</accession>
<dbReference type="OrthoDB" id="3629104at2"/>
<dbReference type="Proteomes" id="UP000006265">
    <property type="component" value="Unassembled WGS sequence"/>
</dbReference>
<sequence length="66" mass="7167">MTDSPRCRECLAEVEHCHGTVILHLAQRAECTEPDCTTPEVLHAFRIDCVAVGCVCADSAGRRLAV</sequence>
<dbReference type="eggNOG" id="ENOG50349NW">
    <property type="taxonomic scope" value="Bacteria"/>
</dbReference>
<protein>
    <submittedName>
        <fullName evidence="1">Uncharacterized protein</fullName>
    </submittedName>
</protein>
<dbReference type="EMBL" id="AMRA01000110">
    <property type="protein sequence ID" value="EKF21913.1"/>
    <property type="molecule type" value="Genomic_DNA"/>
</dbReference>
<organism evidence="1 2">
    <name type="scientific">Mycolicibacterium hassiacum (strain DSM 44199 / CIP 105218 / JCM 12690 / 3849)</name>
    <name type="common">Mycobacterium hassiacum</name>
    <dbReference type="NCBI Taxonomy" id="1122247"/>
    <lineage>
        <taxon>Bacteria</taxon>
        <taxon>Bacillati</taxon>
        <taxon>Actinomycetota</taxon>
        <taxon>Actinomycetes</taxon>
        <taxon>Mycobacteriales</taxon>
        <taxon>Mycobacteriaceae</taxon>
        <taxon>Mycolicibacterium</taxon>
    </lineage>
</organism>
<dbReference type="AlphaFoldDB" id="K5B7G6"/>
<evidence type="ECO:0000313" key="1">
    <source>
        <dbReference type="EMBL" id="EKF21913.1"/>
    </source>
</evidence>
<comment type="caution">
    <text evidence="1">The sequence shown here is derived from an EMBL/GenBank/DDBJ whole genome shotgun (WGS) entry which is preliminary data.</text>
</comment>
<proteinExistence type="predicted"/>
<dbReference type="STRING" id="1122247.GCA_000379865_02379"/>